<dbReference type="OrthoDB" id="9035429at2"/>
<accession>A0A149PFV7</accession>
<dbReference type="EMBL" id="LRBG01000037">
    <property type="protein sequence ID" value="KXU83955.1"/>
    <property type="molecule type" value="Genomic_DNA"/>
</dbReference>
<evidence type="ECO:0000256" key="1">
    <source>
        <dbReference type="SAM" id="SignalP"/>
    </source>
</evidence>
<comment type="caution">
    <text evidence="2">The sequence shown here is derived from an EMBL/GenBank/DDBJ whole genome shotgun (WGS) entry which is preliminary data.</text>
</comment>
<sequence length="132" mass="13935">MIMSSIDILRRALALIVLGVVAVSAHALPPQPVAPVTLPNGGHGVDGPFFPHNRANAVAPTTGSTLQQQAQNRVESRLGANSVLGNGSSITKAQAQSNGLGFIAKHFDEIDTAHSGRVTLNDVRQYLQQHQQ</sequence>
<gene>
    <name evidence="2" type="ORF">CI15_25915</name>
</gene>
<dbReference type="RefSeq" id="WP_062133159.1">
    <property type="nucleotide sequence ID" value="NZ_LRBG01000037.1"/>
</dbReference>
<feature type="signal peptide" evidence="1">
    <location>
        <begin position="1"/>
        <end position="27"/>
    </location>
</feature>
<dbReference type="AlphaFoldDB" id="A0A149PFV7"/>
<evidence type="ECO:0000313" key="3">
    <source>
        <dbReference type="Proteomes" id="UP000075613"/>
    </source>
</evidence>
<protein>
    <submittedName>
        <fullName evidence="2">2-oxoglutarate dehydrogenase</fullName>
    </submittedName>
</protein>
<dbReference type="Proteomes" id="UP000075613">
    <property type="component" value="Unassembled WGS sequence"/>
</dbReference>
<evidence type="ECO:0000313" key="2">
    <source>
        <dbReference type="EMBL" id="KXU83955.1"/>
    </source>
</evidence>
<keyword evidence="1" id="KW-0732">Signal</keyword>
<reference evidence="2 3" key="1">
    <citation type="journal article" date="2015" name="Int. J. Syst. Evol. Microbiol.">
        <title>Burkholderia monticola sp. nov., isolated from mountain soil.</title>
        <authorList>
            <person name="Baek I."/>
            <person name="Seo B."/>
            <person name="Lee I."/>
            <person name="Yi H."/>
            <person name="Chun J."/>
        </authorList>
    </citation>
    <scope>NUCLEOTIDE SEQUENCE [LARGE SCALE GENOMIC DNA]</scope>
    <source>
        <strain evidence="2 3">JC2948</strain>
    </source>
</reference>
<proteinExistence type="predicted"/>
<keyword evidence="3" id="KW-1185">Reference proteome</keyword>
<feature type="chain" id="PRO_5007551082" evidence="1">
    <location>
        <begin position="28"/>
        <end position="132"/>
    </location>
</feature>
<name>A0A149PFV7_9BURK</name>
<organism evidence="2 3">
    <name type="scientific">Paraburkholderia monticola</name>
    <dbReference type="NCBI Taxonomy" id="1399968"/>
    <lineage>
        <taxon>Bacteria</taxon>
        <taxon>Pseudomonadati</taxon>
        <taxon>Pseudomonadota</taxon>
        <taxon>Betaproteobacteria</taxon>
        <taxon>Burkholderiales</taxon>
        <taxon>Burkholderiaceae</taxon>
        <taxon>Paraburkholderia</taxon>
    </lineage>
</organism>